<comment type="caution">
    <text evidence="3">The sequence shown here is derived from an EMBL/GenBank/DDBJ whole genome shotgun (WGS) entry which is preliminary data.</text>
</comment>
<dbReference type="GO" id="GO:0016779">
    <property type="term" value="F:nucleotidyltransferase activity"/>
    <property type="evidence" value="ECO:0007669"/>
    <property type="project" value="UniProtKB-KW"/>
</dbReference>
<reference evidence="3 4" key="1">
    <citation type="submission" date="2019-06" db="EMBL/GenBank/DDBJ databases">
        <title>Rhizobium sp. CL12 isolated from roots of soybean.</title>
        <authorList>
            <person name="Wang C."/>
        </authorList>
    </citation>
    <scope>NUCLEOTIDE SEQUENCE [LARGE SCALE GENOMIC DNA]</scope>
    <source>
        <strain evidence="3 4">CL12</strain>
    </source>
</reference>
<feature type="domain" description="OmpA-like" evidence="2">
    <location>
        <begin position="1"/>
        <end position="30"/>
    </location>
</feature>
<evidence type="ECO:0000313" key="4">
    <source>
        <dbReference type="Proteomes" id="UP000316429"/>
    </source>
</evidence>
<dbReference type="InterPro" id="IPR006665">
    <property type="entry name" value="OmpA-like"/>
</dbReference>
<dbReference type="PROSITE" id="PS51123">
    <property type="entry name" value="OMPA_2"/>
    <property type="match status" value="1"/>
</dbReference>
<keyword evidence="1" id="KW-0472">Membrane</keyword>
<keyword evidence="3" id="KW-0808">Transferase</keyword>
<keyword evidence="4" id="KW-1185">Reference proteome</keyword>
<name>A0A504V3S9_9HYPH</name>
<evidence type="ECO:0000256" key="1">
    <source>
        <dbReference type="PROSITE-ProRule" id="PRU00473"/>
    </source>
</evidence>
<dbReference type="EMBL" id="VFYP01000001">
    <property type="protein sequence ID" value="TPP11983.1"/>
    <property type="molecule type" value="Genomic_DNA"/>
</dbReference>
<protein>
    <submittedName>
        <fullName evidence="3">UTP--glucose-1-phosphate uridylyltransferase</fullName>
    </submittedName>
</protein>
<evidence type="ECO:0000313" key="3">
    <source>
        <dbReference type="EMBL" id="TPP11983.1"/>
    </source>
</evidence>
<keyword evidence="3" id="KW-0548">Nucleotidyltransferase</keyword>
<proteinExistence type="predicted"/>
<evidence type="ECO:0000259" key="2">
    <source>
        <dbReference type="PROSITE" id="PS51123"/>
    </source>
</evidence>
<accession>A0A504V3S9</accession>
<dbReference type="GO" id="GO:0016020">
    <property type="term" value="C:membrane"/>
    <property type="evidence" value="ECO:0007669"/>
    <property type="project" value="UniProtKB-UniRule"/>
</dbReference>
<organism evidence="3 4">
    <name type="scientific">Rhizobium glycinendophyticum</name>
    <dbReference type="NCBI Taxonomy" id="2589807"/>
    <lineage>
        <taxon>Bacteria</taxon>
        <taxon>Pseudomonadati</taxon>
        <taxon>Pseudomonadota</taxon>
        <taxon>Alphaproteobacteria</taxon>
        <taxon>Hyphomicrobiales</taxon>
        <taxon>Rhizobiaceae</taxon>
        <taxon>Rhizobium/Agrobacterium group</taxon>
        <taxon>Rhizobium</taxon>
    </lineage>
</organism>
<sequence length="30" mass="3304">ILANVAFAIERPDIRPSIEQELKAILAALK</sequence>
<dbReference type="Proteomes" id="UP000316429">
    <property type="component" value="Unassembled WGS sequence"/>
</dbReference>
<gene>
    <name evidence="3" type="ORF">FJQ55_14685</name>
</gene>
<dbReference type="AlphaFoldDB" id="A0A504V3S9"/>
<feature type="non-terminal residue" evidence="3">
    <location>
        <position position="1"/>
    </location>
</feature>